<feature type="domain" description="Major facilitator superfamily (MFS) profile" evidence="6">
    <location>
        <begin position="47"/>
        <end position="452"/>
    </location>
</feature>
<dbReference type="Pfam" id="PF07690">
    <property type="entry name" value="MFS_1"/>
    <property type="match status" value="1"/>
</dbReference>
<comment type="caution">
    <text evidence="7">The sequence shown here is derived from an EMBL/GenBank/DDBJ whole genome shotgun (WGS) entry which is preliminary data.</text>
</comment>
<name>A0ABV6PDS0_9MICC</name>
<dbReference type="Gene3D" id="1.20.1250.20">
    <property type="entry name" value="MFS general substrate transporter like domains"/>
    <property type="match status" value="2"/>
</dbReference>
<reference evidence="7 8" key="1">
    <citation type="submission" date="2024-09" db="EMBL/GenBank/DDBJ databases">
        <authorList>
            <person name="Sun Q."/>
            <person name="Mori K."/>
        </authorList>
    </citation>
    <scope>NUCLEOTIDE SEQUENCE [LARGE SCALE GENOMIC DNA]</scope>
    <source>
        <strain evidence="7 8">NCAIM B.02604</strain>
    </source>
</reference>
<keyword evidence="2 5" id="KW-0812">Transmembrane</keyword>
<feature type="transmembrane region" description="Helical" evidence="5">
    <location>
        <begin position="356"/>
        <end position="380"/>
    </location>
</feature>
<keyword evidence="8" id="KW-1185">Reference proteome</keyword>
<dbReference type="RefSeq" id="WP_377460250.1">
    <property type="nucleotide sequence ID" value="NZ_JBHLUB010000032.1"/>
</dbReference>
<gene>
    <name evidence="7" type="ORF">ACFFFR_10505</name>
</gene>
<evidence type="ECO:0000256" key="3">
    <source>
        <dbReference type="ARBA" id="ARBA00022989"/>
    </source>
</evidence>
<feature type="transmembrane region" description="Helical" evidence="5">
    <location>
        <begin position="296"/>
        <end position="318"/>
    </location>
</feature>
<evidence type="ECO:0000256" key="1">
    <source>
        <dbReference type="ARBA" id="ARBA00004651"/>
    </source>
</evidence>
<dbReference type="InterPro" id="IPR011701">
    <property type="entry name" value="MFS"/>
</dbReference>
<feature type="transmembrane region" description="Helical" evidence="5">
    <location>
        <begin position="428"/>
        <end position="448"/>
    </location>
</feature>
<evidence type="ECO:0000256" key="4">
    <source>
        <dbReference type="ARBA" id="ARBA00023136"/>
    </source>
</evidence>
<feature type="transmembrane region" description="Helical" evidence="5">
    <location>
        <begin position="259"/>
        <end position="276"/>
    </location>
</feature>
<feature type="transmembrane region" description="Helical" evidence="5">
    <location>
        <begin position="170"/>
        <end position="195"/>
    </location>
</feature>
<accession>A0ABV6PDS0</accession>
<dbReference type="PROSITE" id="PS50850">
    <property type="entry name" value="MFS"/>
    <property type="match status" value="1"/>
</dbReference>
<feature type="transmembrane region" description="Helical" evidence="5">
    <location>
        <begin position="80"/>
        <end position="105"/>
    </location>
</feature>
<keyword evidence="3 5" id="KW-1133">Transmembrane helix</keyword>
<keyword evidence="4 5" id="KW-0472">Membrane</keyword>
<dbReference type="InterPro" id="IPR036259">
    <property type="entry name" value="MFS_trans_sf"/>
</dbReference>
<dbReference type="EMBL" id="JBHLUB010000032">
    <property type="protein sequence ID" value="MFC0582801.1"/>
    <property type="molecule type" value="Genomic_DNA"/>
</dbReference>
<evidence type="ECO:0000256" key="5">
    <source>
        <dbReference type="SAM" id="Phobius"/>
    </source>
</evidence>
<evidence type="ECO:0000313" key="8">
    <source>
        <dbReference type="Proteomes" id="UP001589862"/>
    </source>
</evidence>
<dbReference type="SUPFAM" id="SSF103473">
    <property type="entry name" value="MFS general substrate transporter"/>
    <property type="match status" value="1"/>
</dbReference>
<dbReference type="Proteomes" id="UP001589862">
    <property type="component" value="Unassembled WGS sequence"/>
</dbReference>
<feature type="transmembrane region" description="Helical" evidence="5">
    <location>
        <begin position="201"/>
        <end position="220"/>
    </location>
</feature>
<evidence type="ECO:0000259" key="6">
    <source>
        <dbReference type="PROSITE" id="PS50850"/>
    </source>
</evidence>
<feature type="transmembrane region" description="Helical" evidence="5">
    <location>
        <begin position="112"/>
        <end position="130"/>
    </location>
</feature>
<dbReference type="PANTHER" id="PTHR11662:SF450">
    <property type="entry name" value="BLR1003 PROTEIN"/>
    <property type="match status" value="1"/>
</dbReference>
<dbReference type="PANTHER" id="PTHR11662">
    <property type="entry name" value="SOLUTE CARRIER FAMILY 17"/>
    <property type="match status" value="1"/>
</dbReference>
<feature type="transmembrane region" description="Helical" evidence="5">
    <location>
        <begin position="44"/>
        <end position="60"/>
    </location>
</feature>
<feature type="transmembrane region" description="Helical" evidence="5">
    <location>
        <begin position="392"/>
        <end position="416"/>
    </location>
</feature>
<dbReference type="InterPro" id="IPR020846">
    <property type="entry name" value="MFS_dom"/>
</dbReference>
<protein>
    <submittedName>
        <fullName evidence="7">MFS transporter</fullName>
    </submittedName>
</protein>
<proteinExistence type="predicted"/>
<evidence type="ECO:0000313" key="7">
    <source>
        <dbReference type="EMBL" id="MFC0582801.1"/>
    </source>
</evidence>
<evidence type="ECO:0000256" key="2">
    <source>
        <dbReference type="ARBA" id="ARBA00022692"/>
    </source>
</evidence>
<comment type="subcellular location">
    <subcellularLocation>
        <location evidence="1">Cell membrane</location>
        <topology evidence="1">Multi-pass membrane protein</topology>
    </subcellularLocation>
</comment>
<feature type="transmembrane region" description="Helical" evidence="5">
    <location>
        <begin position="330"/>
        <end position="350"/>
    </location>
</feature>
<dbReference type="InterPro" id="IPR050382">
    <property type="entry name" value="MFS_Na/Anion_cotransporter"/>
</dbReference>
<organism evidence="7 8">
    <name type="scientific">Micrococcoides hystricis</name>
    <dbReference type="NCBI Taxonomy" id="1572761"/>
    <lineage>
        <taxon>Bacteria</taxon>
        <taxon>Bacillati</taxon>
        <taxon>Actinomycetota</taxon>
        <taxon>Actinomycetes</taxon>
        <taxon>Micrococcales</taxon>
        <taxon>Micrococcaceae</taxon>
        <taxon>Micrococcoides</taxon>
    </lineage>
</organism>
<feature type="transmembrane region" description="Helical" evidence="5">
    <location>
        <begin position="142"/>
        <end position="163"/>
    </location>
</feature>
<sequence length="467" mass="50371">MKTSTLRKTSDGIAAAALPSATLRGELDEHGLQRPESWFTRNRSWFIVGLMAFFFALNFADKATVGYAGKQIIADLGLTNAQFGTVGSAFFWLFAVGSILGGLLCRWLNYKWLVAFMMVMWIATMIPLTVPTSFGVLVASRAVLGFAEGPTTAVLNFIVSLLFPPEKRALASGIVTAGSSVGPLIAAPVFTWIILTFDWHRMFQVLVIISVIWLVLWLIVTERTPIKISPKIKENMAALERADDNELQVSFWQLVSTRTFWGLALLCFAGYILTSLKTTWLPLFMNVAMGYPQETVGLLVTLPFLGSTLMAIFSGWLSGRLLRRGHSARVARGVLAGSLLAVGGVAMAVLPMLPPGVLQLSLLTLAFSMPIVPFVVAMQAGTDVAPRKHRALFLGSVVALYSLAGVFAPIGLGVMIDSAASPAAGYMNGFQLVGIFIVVAAIIAAFLINPEHTRAKLQAKSTKKVSA</sequence>